<organism evidence="9 10">
    <name type="scientific">Rhodococcus pyridinivorans SB3094</name>
    <dbReference type="NCBI Taxonomy" id="1435356"/>
    <lineage>
        <taxon>Bacteria</taxon>
        <taxon>Bacillati</taxon>
        <taxon>Actinomycetota</taxon>
        <taxon>Actinomycetes</taxon>
        <taxon>Mycobacteriales</taxon>
        <taxon>Nocardiaceae</taxon>
        <taxon>Rhodococcus</taxon>
    </lineage>
</organism>
<evidence type="ECO:0000313" key="9">
    <source>
        <dbReference type="EMBL" id="AHD23801.1"/>
    </source>
</evidence>
<evidence type="ECO:0008006" key="11">
    <source>
        <dbReference type="Google" id="ProtNLM"/>
    </source>
</evidence>
<dbReference type="PANTHER" id="PTHR30250:SF10">
    <property type="entry name" value="LIPOPOLYSACCHARIDE BIOSYNTHESIS PROTEIN WZXC"/>
    <property type="match status" value="1"/>
</dbReference>
<evidence type="ECO:0000256" key="5">
    <source>
        <dbReference type="ARBA" id="ARBA00022989"/>
    </source>
</evidence>
<feature type="transmembrane region" description="Helical" evidence="7">
    <location>
        <begin position="14"/>
        <end position="35"/>
    </location>
</feature>
<feature type="transmembrane region" description="Helical" evidence="7">
    <location>
        <begin position="55"/>
        <end position="76"/>
    </location>
</feature>
<dbReference type="EMBL" id="CP006996">
    <property type="protein sequence ID" value="AHD23801.1"/>
    <property type="molecule type" value="Genomic_DNA"/>
</dbReference>
<dbReference type="AlphaFoldDB" id="V9XK32"/>
<dbReference type="EMBL" id="CP006996">
    <property type="protein sequence ID" value="AHD23715.1"/>
    <property type="molecule type" value="Genomic_DNA"/>
</dbReference>
<accession>V9XK32</accession>
<gene>
    <name evidence="8" type="ORF">Y013_10945</name>
    <name evidence="9" type="ORF">Y013_15065</name>
</gene>
<dbReference type="PANTHER" id="PTHR30250">
    <property type="entry name" value="PST FAMILY PREDICTED COLANIC ACID TRANSPORTER"/>
    <property type="match status" value="1"/>
</dbReference>
<protein>
    <recommendedName>
        <fullName evidence="11">DUF418 domain-containing protein</fullName>
    </recommendedName>
</protein>
<name>V9XK32_9NOCA</name>
<dbReference type="eggNOG" id="COG2244">
    <property type="taxonomic scope" value="Bacteria"/>
</dbReference>
<dbReference type="PATRIC" id="fig|1435356.3.peg.2192"/>
<dbReference type="HOGENOM" id="CLU_1298961_0_0_11"/>
<reference evidence="9 10" key="1">
    <citation type="journal article" date="2014" name="Genome Announc.">
        <title>Complete Genome of Rhodococcus pyridinivorans SB3094, a Methyl-Ethyl-Ketone-Degrading Bacterium Used for Bioaugmentation.</title>
        <authorList>
            <person name="Dueholm M.S."/>
            <person name="Albertsen M."/>
            <person name="D'Imperio S."/>
            <person name="Tale V.P."/>
            <person name="Lewis D."/>
            <person name="Nielsen P.H."/>
            <person name="Nielsen J.L."/>
        </authorList>
    </citation>
    <scope>NUCLEOTIDE SEQUENCE [LARGE SCALE GENOMIC DNA]</scope>
    <source>
        <strain evidence="9 10">SB3094</strain>
    </source>
</reference>
<dbReference type="KEGG" id="rpy:Y013_10945"/>
<proteinExistence type="inferred from homology"/>
<evidence type="ECO:0000256" key="2">
    <source>
        <dbReference type="ARBA" id="ARBA00007430"/>
    </source>
</evidence>
<dbReference type="GO" id="GO:0005886">
    <property type="term" value="C:plasma membrane"/>
    <property type="evidence" value="ECO:0007669"/>
    <property type="project" value="UniProtKB-SubCell"/>
</dbReference>
<feature type="transmembrane region" description="Helical" evidence="7">
    <location>
        <begin position="173"/>
        <end position="194"/>
    </location>
</feature>
<feature type="transmembrane region" description="Helical" evidence="7">
    <location>
        <begin position="88"/>
        <end position="106"/>
    </location>
</feature>
<evidence type="ECO:0000313" key="8">
    <source>
        <dbReference type="EMBL" id="AHD23715.1"/>
    </source>
</evidence>
<keyword evidence="5 7" id="KW-1133">Transmembrane helix</keyword>
<evidence type="ECO:0000256" key="4">
    <source>
        <dbReference type="ARBA" id="ARBA00022692"/>
    </source>
</evidence>
<keyword evidence="6 7" id="KW-0472">Membrane</keyword>
<sequence>MSKIQDETDRFNQFVLRGQLVLSSLIICGYVWAFTQADSLVSLVLGDKWSGMTPLLQIFIIGGVFQILSFSSYWIFLSKGLTGSNLRFALLTRSGLIVLVVLGSLNGIHEAAVAYAIGVAIIWPLGLTWLRVLHGVSVWPLFLTGVRTVTAYAMGGLGAYVGSTVFETDLVSLLMSPLFMAVSLLAVAAAWPAFRRDVSMIFKTTTLIGRSK</sequence>
<comment type="subcellular location">
    <subcellularLocation>
        <location evidence="1">Cell membrane</location>
        <topology evidence="1">Multi-pass membrane protein</topology>
    </subcellularLocation>
</comment>
<comment type="similarity">
    <text evidence="2">Belongs to the polysaccharide synthase family.</text>
</comment>
<dbReference type="Proteomes" id="UP000018781">
    <property type="component" value="Chromosome"/>
</dbReference>
<feature type="transmembrane region" description="Helical" evidence="7">
    <location>
        <begin position="139"/>
        <end position="161"/>
    </location>
</feature>
<evidence type="ECO:0000256" key="7">
    <source>
        <dbReference type="SAM" id="Phobius"/>
    </source>
</evidence>
<feature type="transmembrane region" description="Helical" evidence="7">
    <location>
        <begin position="112"/>
        <end position="132"/>
    </location>
</feature>
<keyword evidence="4 7" id="KW-0812">Transmembrane</keyword>
<evidence type="ECO:0000313" key="10">
    <source>
        <dbReference type="Proteomes" id="UP000018781"/>
    </source>
</evidence>
<dbReference type="KEGG" id="rpy:Y013_15065"/>
<dbReference type="InterPro" id="IPR050833">
    <property type="entry name" value="Poly_Biosynth_Transport"/>
</dbReference>
<keyword evidence="3" id="KW-1003">Cell membrane</keyword>
<evidence type="ECO:0000256" key="6">
    <source>
        <dbReference type="ARBA" id="ARBA00023136"/>
    </source>
</evidence>
<evidence type="ECO:0000256" key="3">
    <source>
        <dbReference type="ARBA" id="ARBA00022475"/>
    </source>
</evidence>
<evidence type="ECO:0000256" key="1">
    <source>
        <dbReference type="ARBA" id="ARBA00004651"/>
    </source>
</evidence>